<dbReference type="AlphaFoldDB" id="H1DCN0"/>
<sequence>MNVLRHGCKSLILKIAICNCLIYKLIHNLAGLKELSCIG</sequence>
<keyword evidence="2" id="KW-1185">Reference proteome</keyword>
<proteinExistence type="predicted"/>
<dbReference type="Proteomes" id="UP000004892">
    <property type="component" value="Unassembled WGS sequence"/>
</dbReference>
<gene>
    <name evidence="1" type="ORF">HMPREF9449_00087</name>
</gene>
<name>H1DCN0_9BACT</name>
<reference evidence="1 2" key="1">
    <citation type="submission" date="2012-01" db="EMBL/GenBank/DDBJ databases">
        <title>The Genome Sequence of Odoribacter laneus YIT 12061.</title>
        <authorList>
            <consortium name="The Broad Institute Genome Sequencing Platform"/>
            <person name="Earl A."/>
            <person name="Ward D."/>
            <person name="Feldgarden M."/>
            <person name="Gevers D."/>
            <person name="Morotomi M."/>
            <person name="Young S.K."/>
            <person name="Zeng Q."/>
            <person name="Gargeya S."/>
            <person name="Fitzgerald M."/>
            <person name="Haas B."/>
            <person name="Abouelleil A."/>
            <person name="Alvarado L."/>
            <person name="Arachchi H.M."/>
            <person name="Berlin A."/>
            <person name="Chapman S.B."/>
            <person name="Gearin G."/>
            <person name="Goldberg J."/>
            <person name="Griggs A."/>
            <person name="Gujja S."/>
            <person name="Hansen M."/>
            <person name="Heiman D."/>
            <person name="Howarth C."/>
            <person name="Larimer J."/>
            <person name="Lui A."/>
            <person name="MacDonald P.J.P."/>
            <person name="McCowen C."/>
            <person name="Montmayeur A."/>
            <person name="Murphy C."/>
            <person name="Neiman D."/>
            <person name="Pearson M."/>
            <person name="Priest M."/>
            <person name="Roberts A."/>
            <person name="Saif S."/>
            <person name="Shea T."/>
            <person name="Sisk P."/>
            <person name="Stolte C."/>
            <person name="Sykes S."/>
            <person name="Wortman J."/>
            <person name="Nusbaum C."/>
            <person name="Birren B."/>
        </authorList>
    </citation>
    <scope>NUCLEOTIDE SEQUENCE [LARGE SCALE GENOMIC DNA]</scope>
    <source>
        <strain evidence="1 2">YIT 12061</strain>
    </source>
</reference>
<evidence type="ECO:0000313" key="2">
    <source>
        <dbReference type="Proteomes" id="UP000004892"/>
    </source>
</evidence>
<dbReference type="STRING" id="742817.HMPREF9449_00087"/>
<comment type="caution">
    <text evidence="1">The sequence shown here is derived from an EMBL/GenBank/DDBJ whole genome shotgun (WGS) entry which is preliminary data.</text>
</comment>
<protein>
    <submittedName>
        <fullName evidence="1">Uncharacterized protein</fullName>
    </submittedName>
</protein>
<dbReference type="HOGENOM" id="CLU_3313660_0_0_10"/>
<evidence type="ECO:0000313" key="1">
    <source>
        <dbReference type="EMBL" id="EHP51085.1"/>
    </source>
</evidence>
<organism evidence="1 2">
    <name type="scientific">Odoribacter laneus YIT 12061</name>
    <dbReference type="NCBI Taxonomy" id="742817"/>
    <lineage>
        <taxon>Bacteria</taxon>
        <taxon>Pseudomonadati</taxon>
        <taxon>Bacteroidota</taxon>
        <taxon>Bacteroidia</taxon>
        <taxon>Bacteroidales</taxon>
        <taxon>Odoribacteraceae</taxon>
        <taxon>Odoribacter</taxon>
    </lineage>
</organism>
<dbReference type="EMBL" id="ADMC01000001">
    <property type="protein sequence ID" value="EHP51085.1"/>
    <property type="molecule type" value="Genomic_DNA"/>
</dbReference>
<accession>H1DCN0</accession>